<comment type="similarity">
    <text evidence="1 2">Belongs to the UPF0301 (AlgH) family.</text>
</comment>
<evidence type="ECO:0000256" key="1">
    <source>
        <dbReference type="ARBA" id="ARBA00009600"/>
    </source>
</evidence>
<comment type="caution">
    <text evidence="3">The sequence shown here is derived from an EMBL/GenBank/DDBJ whole genome shotgun (WGS) entry which is preliminary data.</text>
</comment>
<evidence type="ECO:0000313" key="4">
    <source>
        <dbReference type="Proteomes" id="UP001157353"/>
    </source>
</evidence>
<dbReference type="RefSeq" id="WP_284202288.1">
    <property type="nucleotide sequence ID" value="NZ_BSPQ01000001.1"/>
</dbReference>
<keyword evidence="4" id="KW-1185">Reference proteome</keyword>
<dbReference type="NCBIfam" id="NF001266">
    <property type="entry name" value="PRK00228.1-1"/>
    <property type="match status" value="1"/>
</dbReference>
<dbReference type="HAMAP" id="MF_00758">
    <property type="entry name" value="UPF0301"/>
    <property type="match status" value="1"/>
</dbReference>
<evidence type="ECO:0000256" key="2">
    <source>
        <dbReference type="HAMAP-Rule" id="MF_00758"/>
    </source>
</evidence>
<dbReference type="SUPFAM" id="SSF143456">
    <property type="entry name" value="VC0467-like"/>
    <property type="match status" value="1"/>
</dbReference>
<dbReference type="InterPro" id="IPR003774">
    <property type="entry name" value="AlgH-like"/>
</dbReference>
<dbReference type="Pfam" id="PF02622">
    <property type="entry name" value="DUF179"/>
    <property type="match status" value="1"/>
</dbReference>
<protein>
    <recommendedName>
        <fullName evidence="2">UPF0301 protein GCM10007916_02400</fullName>
    </recommendedName>
</protein>
<dbReference type="EMBL" id="BSPQ01000001">
    <property type="protein sequence ID" value="GLS89173.1"/>
    <property type="molecule type" value="Genomic_DNA"/>
</dbReference>
<name>A0ABQ6DVP9_9GAMM</name>
<proteinExistence type="inferred from homology"/>
<dbReference type="PANTHER" id="PTHR30327:SF1">
    <property type="entry name" value="UPF0301 PROTEIN YQGE"/>
    <property type="match status" value="1"/>
</dbReference>
<dbReference type="PANTHER" id="PTHR30327">
    <property type="entry name" value="UNCHARACTERIZED PROTEIN YQGE"/>
    <property type="match status" value="1"/>
</dbReference>
<accession>A0ABQ6DVP9</accession>
<organism evidence="3 4">
    <name type="scientific">Psychromonas marina</name>
    <dbReference type="NCBI Taxonomy" id="88364"/>
    <lineage>
        <taxon>Bacteria</taxon>
        <taxon>Pseudomonadati</taxon>
        <taxon>Pseudomonadota</taxon>
        <taxon>Gammaproteobacteria</taxon>
        <taxon>Alteromonadales</taxon>
        <taxon>Psychromonadaceae</taxon>
        <taxon>Psychromonas</taxon>
    </lineage>
</organism>
<reference evidence="4" key="1">
    <citation type="journal article" date="2019" name="Int. J. Syst. Evol. Microbiol.">
        <title>The Global Catalogue of Microorganisms (GCM) 10K type strain sequencing project: providing services to taxonomists for standard genome sequencing and annotation.</title>
        <authorList>
            <consortium name="The Broad Institute Genomics Platform"/>
            <consortium name="The Broad Institute Genome Sequencing Center for Infectious Disease"/>
            <person name="Wu L."/>
            <person name="Ma J."/>
        </authorList>
    </citation>
    <scope>NUCLEOTIDE SEQUENCE [LARGE SCALE GENOMIC DNA]</scope>
    <source>
        <strain evidence="4">NBRC 103166</strain>
    </source>
</reference>
<dbReference type="Proteomes" id="UP001157353">
    <property type="component" value="Unassembled WGS sequence"/>
</dbReference>
<evidence type="ECO:0000313" key="3">
    <source>
        <dbReference type="EMBL" id="GLS89173.1"/>
    </source>
</evidence>
<dbReference type="Gene3D" id="3.40.1740.10">
    <property type="entry name" value="VC0467-like"/>
    <property type="match status" value="1"/>
</dbReference>
<sequence>MTDKNIESSKPELQGNEICVSGENTEVINTLKNHFLIAMPVLTDPYFKKSVVYLCEHDEGGAMGFIINFPVKLTVQELLSNVETISHQPDPPLTNPVFLGGPLELERGFVLHSPLSDNSQSTELNEQLLLSNSNAVLSTLGTDNEPEKYMVTLGYASWSSGQLEQEVIDNHWLTIESENDIIFNTPVEKRWSESLQRLGISPEQLTTTSGHA</sequence>
<gene>
    <name evidence="3" type="ORF">GCM10007916_02400</name>
</gene>